<dbReference type="Gene3D" id="3.30.565.10">
    <property type="entry name" value="Histidine kinase-like ATPase, C-terminal domain"/>
    <property type="match status" value="1"/>
</dbReference>
<dbReference type="Proteomes" id="UP000179243">
    <property type="component" value="Unassembled WGS sequence"/>
</dbReference>
<protein>
    <recommendedName>
        <fullName evidence="4">Histidine kinase/HSP90-like ATPase domain-containing protein</fullName>
    </recommendedName>
</protein>
<evidence type="ECO:0000256" key="1">
    <source>
        <dbReference type="SAM" id="MobiDB-lite"/>
    </source>
</evidence>
<organism evidence="2 3">
    <name type="scientific">Candidatus Raymondbacteria bacterium RIFOXYD12_FULL_49_13</name>
    <dbReference type="NCBI Taxonomy" id="1817890"/>
    <lineage>
        <taxon>Bacteria</taxon>
        <taxon>Raymondiibacteriota</taxon>
    </lineage>
</organism>
<dbReference type="InterPro" id="IPR036890">
    <property type="entry name" value="HATPase_C_sf"/>
</dbReference>
<reference evidence="2 3" key="1">
    <citation type="journal article" date="2016" name="Nat. Commun.">
        <title>Thousands of microbial genomes shed light on interconnected biogeochemical processes in an aquifer system.</title>
        <authorList>
            <person name="Anantharaman K."/>
            <person name="Brown C.T."/>
            <person name="Hug L.A."/>
            <person name="Sharon I."/>
            <person name="Castelle C.J."/>
            <person name="Probst A.J."/>
            <person name="Thomas B.C."/>
            <person name="Singh A."/>
            <person name="Wilkins M.J."/>
            <person name="Karaoz U."/>
            <person name="Brodie E.L."/>
            <person name="Williams K.H."/>
            <person name="Hubbard S.S."/>
            <person name="Banfield J.F."/>
        </authorList>
    </citation>
    <scope>NUCLEOTIDE SEQUENCE [LARGE SCALE GENOMIC DNA]</scope>
</reference>
<accession>A0A1F7FGX1</accession>
<dbReference type="AlphaFoldDB" id="A0A1F7FGX1"/>
<evidence type="ECO:0008006" key="4">
    <source>
        <dbReference type="Google" id="ProtNLM"/>
    </source>
</evidence>
<feature type="region of interest" description="Disordered" evidence="1">
    <location>
        <begin position="369"/>
        <end position="390"/>
    </location>
</feature>
<evidence type="ECO:0000313" key="2">
    <source>
        <dbReference type="EMBL" id="OGK05851.1"/>
    </source>
</evidence>
<name>A0A1F7FGX1_UNCRA</name>
<gene>
    <name evidence="2" type="ORF">A2519_04165</name>
</gene>
<dbReference type="EMBL" id="MFYX01000046">
    <property type="protein sequence ID" value="OGK05851.1"/>
    <property type="molecule type" value="Genomic_DNA"/>
</dbReference>
<comment type="caution">
    <text evidence="2">The sequence shown here is derived from an EMBL/GenBank/DDBJ whole genome shotgun (WGS) entry which is preliminary data.</text>
</comment>
<evidence type="ECO:0000313" key="3">
    <source>
        <dbReference type="Proteomes" id="UP000179243"/>
    </source>
</evidence>
<sequence length="594" mass="65979">MSKPIKTGKLRIGDQWNAITIIARSQTHILKAVCELVENSIDAGARRIEIIRRKSGKEPFLEVTDDGKGLKVTDEGIPDFQYVATHICDSLKRYLKSHERDGIHGEFGIGLLGFWGLGKTLTMTAHGSEGRAFQMTMKSGAQSYSITAVPGSMVHKGGVKVTIGPLHPTTRNILTGDRLDKYLASELRDRIKQTGVIIEIFDRIAHKNRRVVPREFEGDKLADIKDMETEHGIIKVELYLTSPNPDAMPVVSLSKDGTRVKKDMAELESFDHRVWRSGSFTGNIDCPFLNLTPGTRDSVIHDACFDSFITVMQQLEDTLETILKSLEQTEAEKASEQISRDVKKAFTAALSELPTAEYLWFDIESPDEKKAGEIPGTGEDGGMDAPKKDKPSAMPSFLDMLPGDPAMVKITPRMFSVLPSEHKTINARVYDEKNIEVKDDVAVQWSIKEGSGTVAQHLVESQAIYYAPQEPGTAVVEATIIKGQWQGSAECKIRILSPEESENGVSVGKGLPNYRLLADVSGAWRSRYLPQKNIIEINSAHRDFSASKGSFAMHRRYIGKLYAKEIVLLNFPGTSQNETLERLVEVLVRIEKLL</sequence>
<proteinExistence type="predicted"/>
<dbReference type="Pfam" id="PF13589">
    <property type="entry name" value="HATPase_c_3"/>
    <property type="match status" value="1"/>
</dbReference>
<dbReference type="SUPFAM" id="SSF55874">
    <property type="entry name" value="ATPase domain of HSP90 chaperone/DNA topoisomerase II/histidine kinase"/>
    <property type="match status" value="1"/>
</dbReference>